<dbReference type="PROSITE" id="PS50127">
    <property type="entry name" value="UBC_2"/>
    <property type="match status" value="1"/>
</dbReference>
<keyword evidence="6" id="KW-0963">Cytoplasm</keyword>
<dbReference type="GO" id="GO:0061631">
    <property type="term" value="F:ubiquitin conjugating enzyme activity"/>
    <property type="evidence" value="ECO:0007669"/>
    <property type="project" value="UniProtKB-EC"/>
</dbReference>
<dbReference type="Gene3D" id="3.10.110.10">
    <property type="entry name" value="Ubiquitin Conjugating Enzyme"/>
    <property type="match status" value="1"/>
</dbReference>
<feature type="region of interest" description="Disordered" evidence="15">
    <location>
        <begin position="705"/>
        <end position="809"/>
    </location>
</feature>
<feature type="compositionally biased region" description="Pro residues" evidence="15">
    <location>
        <begin position="724"/>
        <end position="737"/>
    </location>
</feature>
<dbReference type="SMART" id="SM00212">
    <property type="entry name" value="UBCc"/>
    <property type="match status" value="1"/>
</dbReference>
<evidence type="ECO:0000256" key="12">
    <source>
        <dbReference type="ARBA" id="ARBA00022786"/>
    </source>
</evidence>
<keyword evidence="13" id="KW-0067">ATP-binding</keyword>
<keyword evidence="11" id="KW-0547">Nucleotide-binding</keyword>
<keyword evidence="7 17" id="KW-0489">Methyltransferase</keyword>
<comment type="caution">
    <text evidence="17">The sequence shown here is derived from an EMBL/GenBank/DDBJ whole genome shotgun (WGS) entry which is preliminary data.</text>
</comment>
<accession>A0A5N5QJN2</accession>
<dbReference type="GO" id="GO:0030488">
    <property type="term" value="P:tRNA methylation"/>
    <property type="evidence" value="ECO:0007669"/>
    <property type="project" value="TreeGrafter"/>
</dbReference>
<evidence type="ECO:0000313" key="18">
    <source>
        <dbReference type="Proteomes" id="UP000383932"/>
    </source>
</evidence>
<dbReference type="Pfam" id="PF00179">
    <property type="entry name" value="UQ_con"/>
    <property type="match status" value="1"/>
</dbReference>
<keyword evidence="18" id="KW-1185">Reference proteome</keyword>
<organism evidence="17 18">
    <name type="scientific">Ceratobasidium theobromae</name>
    <dbReference type="NCBI Taxonomy" id="1582974"/>
    <lineage>
        <taxon>Eukaryota</taxon>
        <taxon>Fungi</taxon>
        <taxon>Dikarya</taxon>
        <taxon>Basidiomycota</taxon>
        <taxon>Agaricomycotina</taxon>
        <taxon>Agaricomycetes</taxon>
        <taxon>Cantharellales</taxon>
        <taxon>Ceratobasidiaceae</taxon>
        <taxon>Ceratobasidium</taxon>
    </lineage>
</organism>
<evidence type="ECO:0000256" key="8">
    <source>
        <dbReference type="ARBA" id="ARBA00022679"/>
    </source>
</evidence>
<dbReference type="PANTHER" id="PTHR21210:SF0">
    <property type="entry name" value="TRNA (URACIL-O(2)-)-METHYLTRANSFERASE-RELATED"/>
    <property type="match status" value="1"/>
</dbReference>
<evidence type="ECO:0000256" key="10">
    <source>
        <dbReference type="ARBA" id="ARBA00022694"/>
    </source>
</evidence>
<keyword evidence="12" id="KW-0833">Ubl conjugation pathway</keyword>
<dbReference type="Pfam" id="PF07757">
    <property type="entry name" value="AdoMet_MTase"/>
    <property type="match status" value="2"/>
</dbReference>
<sequence length="809" mass="89614">MTLSKIPFESCVHVGIQGGPLDSIRSTSPAESLQFTTEGRGQWVPIVSCKVSFTIREFSQAIDALVCFPERNSPLILRADIQYDSADVGTGELGLEGYCPVRVVRRVLCPRQPKRDRPLTQTCVYYAGESLSGSTDKSPSVLVLSPELSEEHPAPPFYHPAVAHLAIRYVANQESGSAGHVVIEVVRLVPDSGNGTFSERLVKTCVSLLEGVHRVGYGFANGYRKRVDHDTLVDKAEFQDLYLKMKEMHGGLTETWKEATDPQKHVFEDIGIATFLMLLWNSKYTSSSPPSQESDKKFPWSHFARPPGGFRDIGCGNGLLTHILVASGYEGFGIDLRARKSWSNFGPETESRLKVQALDFTSLSYDLSTRTFTGLPEFLHNQERMFLIGNHADELTPWMPLVAHAARADFISIPCCFWGLDGRFHAQKTKIMPGPSCSAQPSPDEPWELALADRLHSVLDGTANANSGAKKGTKQPSQYGRYMLWLARLQRCCGYQVEVEALRIPSTRNWAFAGISRTWKSDDELARVDEYVDGLVNQVRERGLFKTRRLEFAPNHHNPIFSLTMAASSARPTGMTLKRIQKEIKDIQKEDMGGIRLAPSDHSLFEWTGSLPGPEGSVYEGGEFHVEITLPPDYPFHSPRMKFKTKIYHMNINDQGGICLDILKTAWSPALSLYKVMLSLSSLLTDPNPNDPLVPAIAHEYVRRRKVHDSTARRWTTLHAKPITAPPPPPPPAPNPAPARSRTRTRGRAPNRDAIMVPDDSPPTASSHKRKRGGDEDRDDRSKRQSTGGAGSSRSGGAGSGPEVIVIDD</sequence>
<dbReference type="SUPFAM" id="SSF54495">
    <property type="entry name" value="UBC-like"/>
    <property type="match status" value="1"/>
</dbReference>
<evidence type="ECO:0000256" key="5">
    <source>
        <dbReference type="ARBA" id="ARBA00017788"/>
    </source>
</evidence>
<evidence type="ECO:0000256" key="11">
    <source>
        <dbReference type="ARBA" id="ARBA00022741"/>
    </source>
</evidence>
<evidence type="ECO:0000256" key="3">
    <source>
        <dbReference type="ARBA" id="ARBA00012486"/>
    </source>
</evidence>
<dbReference type="EMBL" id="SSOP01000082">
    <property type="protein sequence ID" value="KAB5591950.1"/>
    <property type="molecule type" value="Genomic_DNA"/>
</dbReference>
<dbReference type="InterPro" id="IPR016135">
    <property type="entry name" value="UBQ-conjugating_enzyme/RWD"/>
</dbReference>
<evidence type="ECO:0000256" key="13">
    <source>
        <dbReference type="ARBA" id="ARBA00022840"/>
    </source>
</evidence>
<comment type="similarity">
    <text evidence="2">Belongs to the TRM44 family.</text>
</comment>
<evidence type="ECO:0000256" key="7">
    <source>
        <dbReference type="ARBA" id="ARBA00022603"/>
    </source>
</evidence>
<feature type="compositionally biased region" description="Basic and acidic residues" evidence="15">
    <location>
        <begin position="773"/>
        <end position="783"/>
    </location>
</feature>
<proteinExistence type="inferred from homology"/>
<gene>
    <name evidence="17" type="ORF">CTheo_4628</name>
</gene>
<dbReference type="Proteomes" id="UP000383932">
    <property type="component" value="Unassembled WGS sequence"/>
</dbReference>
<dbReference type="EC" id="2.1.1.211" evidence="4"/>
<evidence type="ECO:0000256" key="4">
    <source>
        <dbReference type="ARBA" id="ARBA00012795"/>
    </source>
</evidence>
<feature type="compositionally biased region" description="Gly residues" evidence="15">
    <location>
        <begin position="788"/>
        <end position="800"/>
    </location>
</feature>
<dbReference type="OrthoDB" id="10047021at2759"/>
<evidence type="ECO:0000256" key="9">
    <source>
        <dbReference type="ARBA" id="ARBA00022691"/>
    </source>
</evidence>
<comment type="subcellular location">
    <subcellularLocation>
        <location evidence="1">Cytoplasm</location>
    </subcellularLocation>
</comment>
<dbReference type="AlphaFoldDB" id="A0A5N5QJN2"/>
<dbReference type="InterPro" id="IPR000608">
    <property type="entry name" value="UBC"/>
</dbReference>
<evidence type="ECO:0000256" key="14">
    <source>
        <dbReference type="ARBA" id="ARBA00047957"/>
    </source>
</evidence>
<keyword evidence="8 17" id="KW-0808">Transferase</keyword>
<evidence type="ECO:0000313" key="17">
    <source>
        <dbReference type="EMBL" id="KAB5591950.1"/>
    </source>
</evidence>
<evidence type="ECO:0000256" key="6">
    <source>
        <dbReference type="ARBA" id="ARBA00022490"/>
    </source>
</evidence>
<dbReference type="PANTHER" id="PTHR21210">
    <property type="entry name" value="TRNA (URACIL-O(2)-)-METHYLTRANSFERASE-RELATED"/>
    <property type="match status" value="1"/>
</dbReference>
<dbReference type="GO" id="GO:0141101">
    <property type="term" value="F:tRNA(Ser) (uridine(44)-2'-O-)-methyltransferase activity"/>
    <property type="evidence" value="ECO:0007669"/>
    <property type="project" value="UniProtKB-EC"/>
</dbReference>
<dbReference type="InterPro" id="IPR011671">
    <property type="entry name" value="tRNA_uracil_MeTrfase"/>
</dbReference>
<feature type="domain" description="UBC core" evidence="16">
    <location>
        <begin position="575"/>
        <end position="721"/>
    </location>
</feature>
<keyword evidence="10" id="KW-0819">tRNA processing</keyword>
<reference evidence="17 18" key="1">
    <citation type="journal article" date="2019" name="Fungal Biol. Biotechnol.">
        <title>Draft genome sequence of fastidious pathogen Ceratobasidium theobromae, which causes vascular-streak dieback in Theobroma cacao.</title>
        <authorList>
            <person name="Ali S.S."/>
            <person name="Asman A."/>
            <person name="Shao J."/>
            <person name="Firmansyah A.P."/>
            <person name="Susilo A.W."/>
            <person name="Rosmana A."/>
            <person name="McMahon P."/>
            <person name="Junaid M."/>
            <person name="Guest D."/>
            <person name="Kheng T.Y."/>
            <person name="Meinhardt L.W."/>
            <person name="Bailey B.A."/>
        </authorList>
    </citation>
    <scope>NUCLEOTIDE SEQUENCE [LARGE SCALE GENOMIC DNA]</scope>
    <source>
        <strain evidence="17 18">CT2</strain>
    </source>
</reference>
<evidence type="ECO:0000256" key="15">
    <source>
        <dbReference type="SAM" id="MobiDB-lite"/>
    </source>
</evidence>
<evidence type="ECO:0000256" key="2">
    <source>
        <dbReference type="ARBA" id="ARBA00009056"/>
    </source>
</evidence>
<keyword evidence="9" id="KW-0949">S-adenosyl-L-methionine</keyword>
<evidence type="ECO:0000259" key="16">
    <source>
        <dbReference type="PROSITE" id="PS50127"/>
    </source>
</evidence>
<comment type="catalytic activity">
    <reaction evidence="14">
        <text>uridine(44) in tRNA(Ser) + S-adenosyl-L-methionine = 2'-O-methyluridine(44) in tRNA(Ser) + S-adenosyl-L-homocysteine + H(+)</text>
        <dbReference type="Rhea" id="RHEA:43100"/>
        <dbReference type="Rhea" id="RHEA-COMP:10339"/>
        <dbReference type="Rhea" id="RHEA-COMP:10340"/>
        <dbReference type="ChEBI" id="CHEBI:15378"/>
        <dbReference type="ChEBI" id="CHEBI:57856"/>
        <dbReference type="ChEBI" id="CHEBI:59789"/>
        <dbReference type="ChEBI" id="CHEBI:65315"/>
        <dbReference type="ChEBI" id="CHEBI:74478"/>
        <dbReference type="EC" id="2.1.1.211"/>
    </reaction>
</comment>
<evidence type="ECO:0000256" key="1">
    <source>
        <dbReference type="ARBA" id="ARBA00004496"/>
    </source>
</evidence>
<dbReference type="GO" id="GO:0005737">
    <property type="term" value="C:cytoplasm"/>
    <property type="evidence" value="ECO:0007669"/>
    <property type="project" value="UniProtKB-SubCell"/>
</dbReference>
<name>A0A5N5QJN2_9AGAM</name>
<dbReference type="GO" id="GO:0005524">
    <property type="term" value="F:ATP binding"/>
    <property type="evidence" value="ECO:0007669"/>
    <property type="project" value="UniProtKB-KW"/>
</dbReference>
<protein>
    <recommendedName>
        <fullName evidence="5">tRNA (uracil-O(2)-)-methyltransferase</fullName>
        <ecNumber evidence="4">2.1.1.211</ecNumber>
        <ecNumber evidence="3">2.3.2.23</ecNumber>
    </recommendedName>
</protein>
<dbReference type="EC" id="2.3.2.23" evidence="3"/>
<dbReference type="FunFam" id="3.10.110.10:FF:000060">
    <property type="entry name" value="Ubiquitin conjugating enzyme (UbcB)"/>
    <property type="match status" value="1"/>
</dbReference>